<proteinExistence type="predicted"/>
<reference evidence="1 2" key="1">
    <citation type="submission" date="2020-08" db="EMBL/GenBank/DDBJ databases">
        <title>Bridging the membrane lipid divide: bacteria of the FCB group superphylum have the potential to synthesize archaeal ether lipids.</title>
        <authorList>
            <person name="Villanueva L."/>
            <person name="Von Meijenfeldt F.A.B."/>
            <person name="Westbye A.B."/>
            <person name="Yadav S."/>
            <person name="Hopmans E.C."/>
            <person name="Dutilh B.E."/>
            <person name="Sinninghe Damste J.S."/>
        </authorList>
    </citation>
    <scope>NUCLEOTIDE SEQUENCE [LARGE SCALE GENOMIC DNA]</scope>
    <source>
        <strain evidence="1">NIOZ-UU47</strain>
    </source>
</reference>
<sequence>MITASSPALAGETSTGSPLPSLQSFTGLWDMPTARILPDWNVRFKYGRSDPYRYYGVALGLFDRLEFHGQFTEISSLIAFPGQDYGYYKDRNIGARLVLIKEDEFLPQIALGVYDPLGTSLFPSRYVVFNKMFKNIDISIGLGQGLLGGEALDEIERDPEGETFDTTFLFSSPRRQTRLFGGI</sequence>
<organism evidence="1 2">
    <name type="scientific">Candidatus Desulfobia pelagia</name>
    <dbReference type="NCBI Taxonomy" id="2841692"/>
    <lineage>
        <taxon>Bacteria</taxon>
        <taxon>Pseudomonadati</taxon>
        <taxon>Thermodesulfobacteriota</taxon>
        <taxon>Desulfobulbia</taxon>
        <taxon>Desulfobulbales</taxon>
        <taxon>Desulfobulbaceae</taxon>
        <taxon>Candidatus Desulfobia</taxon>
    </lineage>
</organism>
<name>A0A8J6TGQ2_9BACT</name>
<evidence type="ECO:0000313" key="2">
    <source>
        <dbReference type="Proteomes" id="UP000614424"/>
    </source>
</evidence>
<dbReference type="Proteomes" id="UP000614424">
    <property type="component" value="Unassembled WGS sequence"/>
</dbReference>
<evidence type="ECO:0000313" key="1">
    <source>
        <dbReference type="EMBL" id="MBC8318952.1"/>
    </source>
</evidence>
<dbReference type="AlphaFoldDB" id="A0A8J6TGQ2"/>
<accession>A0A8J6TGQ2</accession>
<dbReference type="Pfam" id="PF06082">
    <property type="entry name" value="YjbH"/>
    <property type="match status" value="1"/>
</dbReference>
<dbReference type="InterPro" id="IPR010344">
    <property type="entry name" value="YbjH"/>
</dbReference>
<comment type="caution">
    <text evidence="1">The sequence shown here is derived from an EMBL/GenBank/DDBJ whole genome shotgun (WGS) entry which is preliminary data.</text>
</comment>
<gene>
    <name evidence="1" type="ORF">H8E41_13710</name>
</gene>
<dbReference type="EMBL" id="JACNJZ010000203">
    <property type="protein sequence ID" value="MBC8318952.1"/>
    <property type="molecule type" value="Genomic_DNA"/>
</dbReference>
<feature type="non-terminal residue" evidence="1">
    <location>
        <position position="183"/>
    </location>
</feature>
<protein>
    <submittedName>
        <fullName evidence="1">YjbH domain-containing protein</fullName>
    </submittedName>
</protein>